<dbReference type="CDD" id="cd00063">
    <property type="entry name" value="FN3"/>
    <property type="match status" value="2"/>
</dbReference>
<evidence type="ECO:0000256" key="1">
    <source>
        <dbReference type="ARBA" id="ARBA00022737"/>
    </source>
</evidence>
<organism evidence="4 5">
    <name type="scientific">Candidatus Sysuiplasma superficiale</name>
    <dbReference type="NCBI Taxonomy" id="2823368"/>
    <lineage>
        <taxon>Archaea</taxon>
        <taxon>Methanobacteriati</taxon>
        <taxon>Thermoplasmatota</taxon>
        <taxon>Thermoplasmata</taxon>
        <taxon>Candidatus Sysuiplasmatales</taxon>
        <taxon>Candidatus Sysuiplasmataceae</taxon>
        <taxon>Candidatus Sysuiplasma</taxon>
    </lineage>
</organism>
<dbReference type="InterPro" id="IPR011050">
    <property type="entry name" value="Pectin_lyase_fold/virulence"/>
</dbReference>
<keyword evidence="2" id="KW-0472">Membrane</keyword>
<evidence type="ECO:0000313" key="4">
    <source>
        <dbReference type="EMBL" id="MBX8632859.1"/>
    </source>
</evidence>
<keyword evidence="2" id="KW-1133">Transmembrane helix</keyword>
<dbReference type="Proteomes" id="UP000716004">
    <property type="component" value="Unassembled WGS sequence"/>
</dbReference>
<dbReference type="Gene3D" id="2.60.40.10">
    <property type="entry name" value="Immunoglobulins"/>
    <property type="match status" value="2"/>
</dbReference>
<accession>A0A8J7YLU0</accession>
<sequence length="593" mass="61636">DLYGGIGYYGIAGSNNITIWNSTLSNDYYGGIGYYGLSSSSNILIAHSTFNNDTYGGDGASGMNQLANIHIIDDKFTNSYAGLNSITSSAGVVIQGSVFSNDEYGLGSLANDGNVVIDNSTFSHNIRSGIGSITDSSNVVIMSSVLSHNNKGISDVYSSDLIVVKSNVSNDYGGGIYVGSYSYVSVQSSVLDADYFGPLDISSNAYVAVNNSVMTGNEQGISIGSNSFLLIENSTVNGLLYTLSMSGSTVIVYNSTVNTNNTQFSGNLFLEAQMARVQVLDAAGNPLSGIYVNVYSAGQNVYSGFTGKDGYTPYFFAYTYEMSYTYTGVPLTTVVPQNTGPYTFSSAYDFYVSSPMTTLVVNATSGVSRPTAPNDVSATAGNGYILVKWLAPSSSGSSPITGYNVTLTWSGGSMTTQVSANTLDVNFTGLTNGVTYTVTVTAESSLGTGPASSPVTATPTQPLALPGATDLSQARLTGTSQATLTWSAVSGATEYEVLMGTSPSQMAVIATVNSTSYTVTGLSPGTTYYFSIRAVNSAGAGQQSNVQSVSTATSSAQQFADYAPGISLIIIAIAAIAALAVGVYVTRERKKKL</sequence>
<name>A0A8J7YLU0_9ARCH</name>
<feature type="domain" description="Fibronectin type-III" evidence="3">
    <location>
        <begin position="467"/>
        <end position="554"/>
    </location>
</feature>
<evidence type="ECO:0000256" key="2">
    <source>
        <dbReference type="SAM" id="Phobius"/>
    </source>
</evidence>
<dbReference type="InterPro" id="IPR050964">
    <property type="entry name" value="Striated_Muscle_Regulatory"/>
</dbReference>
<dbReference type="InterPro" id="IPR006626">
    <property type="entry name" value="PbH1"/>
</dbReference>
<dbReference type="InterPro" id="IPR012334">
    <property type="entry name" value="Pectin_lyas_fold"/>
</dbReference>
<dbReference type="PANTHER" id="PTHR13817">
    <property type="entry name" value="TITIN"/>
    <property type="match status" value="1"/>
</dbReference>
<dbReference type="InterPro" id="IPR036116">
    <property type="entry name" value="FN3_sf"/>
</dbReference>
<dbReference type="SMART" id="SM00710">
    <property type="entry name" value="PbH1"/>
    <property type="match status" value="8"/>
</dbReference>
<dbReference type="Pfam" id="PF00041">
    <property type="entry name" value="fn3"/>
    <property type="match status" value="2"/>
</dbReference>
<keyword evidence="1" id="KW-0677">Repeat</keyword>
<dbReference type="PANTHER" id="PTHR13817:SF73">
    <property type="entry name" value="FIBRONECTIN TYPE-III DOMAIN-CONTAINING PROTEIN"/>
    <property type="match status" value="1"/>
</dbReference>
<dbReference type="InterPro" id="IPR003961">
    <property type="entry name" value="FN3_dom"/>
</dbReference>
<dbReference type="PROSITE" id="PS50853">
    <property type="entry name" value="FN3"/>
    <property type="match status" value="2"/>
</dbReference>
<dbReference type="EMBL" id="JAGVSJ010000093">
    <property type="protein sequence ID" value="MBX8632859.1"/>
    <property type="molecule type" value="Genomic_DNA"/>
</dbReference>
<evidence type="ECO:0000259" key="3">
    <source>
        <dbReference type="PROSITE" id="PS50853"/>
    </source>
</evidence>
<keyword evidence="2" id="KW-0812">Transmembrane</keyword>
<feature type="domain" description="Fibronectin type-III" evidence="3">
    <location>
        <begin position="369"/>
        <end position="463"/>
    </location>
</feature>
<dbReference type="AlphaFoldDB" id="A0A8J7YLU0"/>
<proteinExistence type="predicted"/>
<dbReference type="SUPFAM" id="SSF51126">
    <property type="entry name" value="Pectin lyase-like"/>
    <property type="match status" value="2"/>
</dbReference>
<gene>
    <name evidence="4" type="ORF">J9259_10180</name>
</gene>
<dbReference type="PRINTS" id="PR00014">
    <property type="entry name" value="FNTYPEIII"/>
</dbReference>
<dbReference type="Gene3D" id="2.160.20.10">
    <property type="entry name" value="Single-stranded right-handed beta-helix, Pectin lyase-like"/>
    <property type="match status" value="1"/>
</dbReference>
<evidence type="ECO:0000313" key="5">
    <source>
        <dbReference type="Proteomes" id="UP000716004"/>
    </source>
</evidence>
<feature type="non-terminal residue" evidence="4">
    <location>
        <position position="1"/>
    </location>
</feature>
<dbReference type="InterPro" id="IPR013783">
    <property type="entry name" value="Ig-like_fold"/>
</dbReference>
<dbReference type="Pfam" id="PF13229">
    <property type="entry name" value="Beta_helix"/>
    <property type="match status" value="1"/>
</dbReference>
<feature type="transmembrane region" description="Helical" evidence="2">
    <location>
        <begin position="562"/>
        <end position="585"/>
    </location>
</feature>
<dbReference type="SUPFAM" id="SSF49265">
    <property type="entry name" value="Fibronectin type III"/>
    <property type="match status" value="1"/>
</dbReference>
<reference evidence="4" key="1">
    <citation type="submission" date="2021-04" db="EMBL/GenBank/DDBJ databases">
        <title>Genomic insights into ecological role and evolution of a novel Thermoplasmata order Candidatus Sysuiplasmatales.</title>
        <authorList>
            <person name="Yuan Y."/>
        </authorList>
    </citation>
    <scope>NUCLEOTIDE SEQUENCE</scope>
    <source>
        <strain evidence="4">YP2-bin.285</strain>
    </source>
</reference>
<protein>
    <submittedName>
        <fullName evidence="4">Fibronectin type III domain-containing protein</fullName>
    </submittedName>
</protein>
<dbReference type="SMART" id="SM00060">
    <property type="entry name" value="FN3"/>
    <property type="match status" value="2"/>
</dbReference>
<dbReference type="InterPro" id="IPR039448">
    <property type="entry name" value="Beta_helix"/>
</dbReference>
<comment type="caution">
    <text evidence="4">The sequence shown here is derived from an EMBL/GenBank/DDBJ whole genome shotgun (WGS) entry which is preliminary data.</text>
</comment>